<organism evidence="1 2">
    <name type="scientific">Stephania cephalantha</name>
    <dbReference type="NCBI Taxonomy" id="152367"/>
    <lineage>
        <taxon>Eukaryota</taxon>
        <taxon>Viridiplantae</taxon>
        <taxon>Streptophyta</taxon>
        <taxon>Embryophyta</taxon>
        <taxon>Tracheophyta</taxon>
        <taxon>Spermatophyta</taxon>
        <taxon>Magnoliopsida</taxon>
        <taxon>Ranunculales</taxon>
        <taxon>Menispermaceae</taxon>
        <taxon>Menispermoideae</taxon>
        <taxon>Cissampelideae</taxon>
        <taxon>Stephania</taxon>
    </lineage>
</organism>
<dbReference type="PANTHER" id="PTHR31860">
    <property type="entry name" value="HEAT-INDUCIBLE TRANSCRIPTION REPRESSOR (DUF639)-RELATED"/>
    <property type="match status" value="1"/>
</dbReference>
<keyword evidence="2" id="KW-1185">Reference proteome</keyword>
<dbReference type="AlphaFoldDB" id="A0AAP0NPK4"/>
<accession>A0AAP0NPK4</accession>
<gene>
    <name evidence="1" type="ORF">Scep_019160</name>
</gene>
<dbReference type="EMBL" id="JBBNAG010000008">
    <property type="protein sequence ID" value="KAK9111641.1"/>
    <property type="molecule type" value="Genomic_DNA"/>
</dbReference>
<evidence type="ECO:0000313" key="2">
    <source>
        <dbReference type="Proteomes" id="UP001419268"/>
    </source>
</evidence>
<dbReference type="PANTHER" id="PTHR31860:SF3">
    <property type="entry name" value="PROTEIN, PUTATIVE (DUF639)-RELATED"/>
    <property type="match status" value="1"/>
</dbReference>
<proteinExistence type="predicted"/>
<sequence length="429" mass="48362">MDMEFVVGLKPAGTPYRSRIRLREAGILGFSSPSSPTRKRRLRILARSPRETDANSLQERLNSWLLKTQNFLNEVTAPLVKTGLEKRSDVQNSLDTKEIEEFIAEKTINSRTTNGDLSLAAIVSIEQFSRMNGLTGKRMQQIFEALVPRAVRGDARNLVEYCCFRFLSRDSSHFHPCLKEPAFQRLIFITMLAWQNPYNEFDTSANSSGSSTQVVFQLTLKKNLVREDAFVRIAPAVSGVADRPIVHNLFKALVGNEEGISLSLWTSYIEELIRVHDGRRSYHSRKGSMLSAEQFLCVGSSRKQPVLRWENNMAWPGKITLTDNALYFEPIGLKSQKEPLRLDLAKPGSRVEKVRVGPFGSSLFDSAVAVYSGFECGVQLVESLEITNDNLAISCVSIKVGKHANCKQGLPRIQSPYFKRRCRKRKAEI</sequence>
<dbReference type="Proteomes" id="UP001419268">
    <property type="component" value="Unassembled WGS sequence"/>
</dbReference>
<protein>
    <submittedName>
        <fullName evidence="1">Uncharacterized protein</fullName>
    </submittedName>
</protein>
<name>A0AAP0NPK4_9MAGN</name>
<evidence type="ECO:0000313" key="1">
    <source>
        <dbReference type="EMBL" id="KAK9111641.1"/>
    </source>
</evidence>
<reference evidence="1 2" key="1">
    <citation type="submission" date="2024-01" db="EMBL/GenBank/DDBJ databases">
        <title>Genome assemblies of Stephania.</title>
        <authorList>
            <person name="Yang L."/>
        </authorList>
    </citation>
    <scope>NUCLEOTIDE SEQUENCE [LARGE SCALE GENOMIC DNA]</scope>
    <source>
        <strain evidence="1">JXDWG</strain>
        <tissue evidence="1">Leaf</tissue>
    </source>
</reference>
<comment type="caution">
    <text evidence="1">The sequence shown here is derived from an EMBL/GenBank/DDBJ whole genome shotgun (WGS) entry which is preliminary data.</text>
</comment>